<dbReference type="RefSeq" id="WP_078319649.1">
    <property type="nucleotide sequence ID" value="NZ_FXTS01000003.1"/>
</dbReference>
<evidence type="ECO:0000259" key="11">
    <source>
        <dbReference type="Pfam" id="PF07219"/>
    </source>
</evidence>
<evidence type="ECO:0000256" key="8">
    <source>
        <dbReference type="ARBA" id="ARBA00023136"/>
    </source>
</evidence>
<dbReference type="GO" id="GO:0042168">
    <property type="term" value="P:heme metabolic process"/>
    <property type="evidence" value="ECO:0007669"/>
    <property type="project" value="InterPro"/>
</dbReference>
<proteinExistence type="predicted"/>
<evidence type="ECO:0000256" key="1">
    <source>
        <dbReference type="ARBA" id="ARBA00002962"/>
    </source>
</evidence>
<dbReference type="InterPro" id="IPR010817">
    <property type="entry name" value="HemY_N"/>
</dbReference>
<keyword evidence="9" id="KW-0627">Porphyrin biosynthesis</keyword>
<protein>
    <recommendedName>
        <fullName evidence="11">HemY N-terminal domain-containing protein</fullName>
    </recommendedName>
</protein>
<keyword evidence="4" id="KW-1003">Cell membrane</keyword>
<dbReference type="GO" id="GO:0006779">
    <property type="term" value="P:porphyrin-containing compound biosynthetic process"/>
    <property type="evidence" value="ECO:0007669"/>
    <property type="project" value="UniProtKB-KW"/>
</dbReference>
<evidence type="ECO:0000256" key="7">
    <source>
        <dbReference type="ARBA" id="ARBA00022989"/>
    </source>
</evidence>
<name>A0A1T1HBN7_OCELI</name>
<organism evidence="12 13">
    <name type="scientific">Oceanospirillum linum</name>
    <dbReference type="NCBI Taxonomy" id="966"/>
    <lineage>
        <taxon>Bacteria</taxon>
        <taxon>Pseudomonadati</taxon>
        <taxon>Pseudomonadota</taxon>
        <taxon>Gammaproteobacteria</taxon>
        <taxon>Oceanospirillales</taxon>
        <taxon>Oceanospirillaceae</taxon>
        <taxon>Oceanospirillum</taxon>
    </lineage>
</organism>
<comment type="function">
    <text evidence="1">Involved in a late step of protoheme IX synthesis.</text>
</comment>
<keyword evidence="13" id="KW-1185">Reference proteome</keyword>
<keyword evidence="6 10" id="KW-0812">Transmembrane</keyword>
<evidence type="ECO:0000256" key="9">
    <source>
        <dbReference type="ARBA" id="ARBA00023244"/>
    </source>
</evidence>
<keyword evidence="7 10" id="KW-1133">Transmembrane helix</keyword>
<keyword evidence="5" id="KW-0997">Cell inner membrane</keyword>
<dbReference type="UniPathway" id="UPA00252"/>
<evidence type="ECO:0000256" key="3">
    <source>
        <dbReference type="ARBA" id="ARBA00004744"/>
    </source>
</evidence>
<evidence type="ECO:0000313" key="13">
    <source>
        <dbReference type="Proteomes" id="UP000190064"/>
    </source>
</evidence>
<reference evidence="12" key="1">
    <citation type="submission" date="2017-02" db="EMBL/GenBank/DDBJ databases">
        <title>Draft Genome Sequence of the Salt Water Bacterium Oceanospirillum linum ATCC 11336.</title>
        <authorList>
            <person name="Trachtenberg A.M."/>
            <person name="Carney J.G."/>
            <person name="Linnane J.D."/>
            <person name="Rheaume B.A."/>
            <person name="Pitts N.L."/>
            <person name="Mykles D.L."/>
            <person name="Maclea K.S."/>
        </authorList>
    </citation>
    <scope>NUCLEOTIDE SEQUENCE [LARGE SCALE GENOMIC DNA]</scope>
    <source>
        <strain evidence="12">ATCC 11336</strain>
    </source>
</reference>
<gene>
    <name evidence="12" type="ORF">BTA35_0209950</name>
</gene>
<dbReference type="Pfam" id="PF07219">
    <property type="entry name" value="HemY_N"/>
    <property type="match status" value="1"/>
</dbReference>
<evidence type="ECO:0000313" key="12">
    <source>
        <dbReference type="EMBL" id="OOV87288.1"/>
    </source>
</evidence>
<evidence type="ECO:0000256" key="5">
    <source>
        <dbReference type="ARBA" id="ARBA00022519"/>
    </source>
</evidence>
<accession>A0A1T1HBN7</accession>
<dbReference type="InterPro" id="IPR011990">
    <property type="entry name" value="TPR-like_helical_dom_sf"/>
</dbReference>
<comment type="caution">
    <text evidence="12">The sequence shown here is derived from an EMBL/GenBank/DDBJ whole genome shotgun (WGS) entry which is preliminary data.</text>
</comment>
<evidence type="ECO:0000256" key="6">
    <source>
        <dbReference type="ARBA" id="ARBA00022692"/>
    </source>
</evidence>
<dbReference type="Gene3D" id="1.25.40.10">
    <property type="entry name" value="Tetratricopeptide repeat domain"/>
    <property type="match status" value="2"/>
</dbReference>
<dbReference type="STRING" id="966.BTA35_0209950"/>
<feature type="domain" description="HemY N-terminal" evidence="11">
    <location>
        <begin position="27"/>
        <end position="133"/>
    </location>
</feature>
<feature type="transmembrane region" description="Helical" evidence="10">
    <location>
        <begin position="42"/>
        <end position="60"/>
    </location>
</feature>
<evidence type="ECO:0000256" key="4">
    <source>
        <dbReference type="ARBA" id="ARBA00022475"/>
    </source>
</evidence>
<dbReference type="NCBIfam" id="TIGR00540">
    <property type="entry name" value="TPR_hemY_coli"/>
    <property type="match status" value="1"/>
</dbReference>
<dbReference type="InterPro" id="IPR005254">
    <property type="entry name" value="Heme_biosyn_assoc_TPR_pro"/>
</dbReference>
<dbReference type="EMBL" id="MTSD02000003">
    <property type="protein sequence ID" value="OOV87288.1"/>
    <property type="molecule type" value="Genomic_DNA"/>
</dbReference>
<sequence>MKRLYIAAILALAGGMFAGLLMQEDPGYILISWGKTTIEMSFWIGALVFSLALVGFHLLMRLQSGVRHPLKAINVFSSSGRDKRALKTTVKGLLLMAEGQWRKAERLLKRSAPRSGAPVINYLAAARAAHAQGRYEQSDQLLKEALETTPGAETAVSLSQIEFQMERGQYEQCLAQLLRLQKKNPRHRWVLKTLLKVYQKLEDWQGLKTLYPQLLKQDILTDAEGKQLMIRLHLAMLEQSQNLPHDACLETIQKIWKELPSELKKEQPLSEAYARALHESKADILLERFITEQLRQNWQEHLVIIYGLLEKGDVRQQMNQVEQWLNKHSDSAALYLTAGRVALRNQLWGKGADFMEESFRLQPLATTAAELSRLYSAMGRTSKSRTYYRYCLDLAGYHLPSLPMPKNTVR</sequence>
<comment type="subcellular location">
    <subcellularLocation>
        <location evidence="2">Cell inner membrane</location>
        <topology evidence="2">Multi-pass membrane protein</topology>
    </subcellularLocation>
</comment>
<keyword evidence="8 10" id="KW-0472">Membrane</keyword>
<dbReference type="GO" id="GO:0005886">
    <property type="term" value="C:plasma membrane"/>
    <property type="evidence" value="ECO:0007669"/>
    <property type="project" value="UniProtKB-SubCell"/>
</dbReference>
<dbReference type="Proteomes" id="UP000190064">
    <property type="component" value="Unassembled WGS sequence"/>
</dbReference>
<evidence type="ECO:0000256" key="2">
    <source>
        <dbReference type="ARBA" id="ARBA00004429"/>
    </source>
</evidence>
<evidence type="ECO:0000256" key="10">
    <source>
        <dbReference type="SAM" id="Phobius"/>
    </source>
</evidence>
<dbReference type="SUPFAM" id="SSF48452">
    <property type="entry name" value="TPR-like"/>
    <property type="match status" value="1"/>
</dbReference>
<dbReference type="AlphaFoldDB" id="A0A1T1HBN7"/>
<comment type="pathway">
    <text evidence="3">Porphyrin-containing compound metabolism; protoheme biosynthesis.</text>
</comment>